<comment type="caution">
    <text evidence="1">The sequence shown here is derived from an EMBL/GenBank/DDBJ whole genome shotgun (WGS) entry which is preliminary data.</text>
</comment>
<evidence type="ECO:0000313" key="1">
    <source>
        <dbReference type="EMBL" id="GHK51155.1"/>
    </source>
</evidence>
<protein>
    <recommendedName>
        <fullName evidence="3">Oxidoreductase</fullName>
    </recommendedName>
</protein>
<evidence type="ECO:0000313" key="2">
    <source>
        <dbReference type="Proteomes" id="UP000655094"/>
    </source>
</evidence>
<accession>A0A919HN39</accession>
<gene>
    <name evidence="1" type="ORF">KPZU09_08910</name>
</gene>
<proteinExistence type="predicted"/>
<evidence type="ECO:0008006" key="3">
    <source>
        <dbReference type="Google" id="ProtNLM"/>
    </source>
</evidence>
<name>A0A919HN39_KLEPN</name>
<dbReference type="EMBL" id="BNFF01000001">
    <property type="protein sequence ID" value="GHK51155.1"/>
    <property type="molecule type" value="Genomic_DNA"/>
</dbReference>
<sequence>MRVLRLPSQPLPIIGSGKIERVRSAIVAEKLSMTRQQWFRIRKAALGYDVP</sequence>
<reference evidence="1" key="1">
    <citation type="submission" date="2020-10" db="EMBL/GenBank/DDBJ databases">
        <title>Genome Sequence of ESBL Producing Zambian Clinical Strains.</title>
        <authorList>
            <person name="Shawa M."/>
            <person name="Furuta Y."/>
            <person name="Simbotwe M."/>
            <person name="Mulenga E."/>
            <person name="Mubanga M."/>
            <person name="Mulenga G."/>
            <person name="Kaile C."/>
            <person name="Zorigt T."/>
            <person name="Hang'ombe B."/>
            <person name="Higashi H."/>
        </authorList>
    </citation>
    <scope>NUCLEOTIDE SEQUENCE</scope>
    <source>
        <strain evidence="1">Zam_UTH_09</strain>
    </source>
</reference>
<dbReference type="AlphaFoldDB" id="A0A919HN39"/>
<dbReference type="Proteomes" id="UP000655094">
    <property type="component" value="Unassembled WGS sequence"/>
</dbReference>
<organism evidence="1 2">
    <name type="scientific">Klebsiella pneumoniae</name>
    <dbReference type="NCBI Taxonomy" id="573"/>
    <lineage>
        <taxon>Bacteria</taxon>
        <taxon>Pseudomonadati</taxon>
        <taxon>Pseudomonadota</taxon>
        <taxon>Gammaproteobacteria</taxon>
        <taxon>Enterobacterales</taxon>
        <taxon>Enterobacteriaceae</taxon>
        <taxon>Klebsiella/Raoultella group</taxon>
        <taxon>Klebsiella</taxon>
        <taxon>Klebsiella pneumoniae complex</taxon>
    </lineage>
</organism>